<evidence type="ECO:0000256" key="11">
    <source>
        <dbReference type="ARBA" id="ARBA00023125"/>
    </source>
</evidence>
<evidence type="ECO:0000256" key="12">
    <source>
        <dbReference type="ARBA" id="ARBA00023159"/>
    </source>
</evidence>
<protein>
    <recommendedName>
        <fullName evidence="17">Heat shock factor protein 5</fullName>
    </recommendedName>
    <alternativeName>
        <fullName evidence="18">Heat shock transcription factor 5</fullName>
    </alternativeName>
</protein>
<evidence type="ECO:0000256" key="3">
    <source>
        <dbReference type="ARBA" id="ARBA00006403"/>
    </source>
</evidence>
<keyword evidence="14" id="KW-0539">Nucleus</keyword>
<evidence type="ECO:0000256" key="14">
    <source>
        <dbReference type="ARBA" id="ARBA00023242"/>
    </source>
</evidence>
<comment type="subunit">
    <text evidence="4">Homooligomer.</text>
</comment>
<name>A0A4W5K684_9TELE</name>
<keyword evidence="5" id="KW-0158">Chromosome</keyword>
<accession>A0A4W5K684</accession>
<dbReference type="PANTHER" id="PTHR10015:SF278">
    <property type="entry name" value="HEAT SHOCK FACTOR PROTEIN 5"/>
    <property type="match status" value="1"/>
</dbReference>
<keyword evidence="8" id="KW-0221">Differentiation</keyword>
<evidence type="ECO:0000256" key="17">
    <source>
        <dbReference type="ARBA" id="ARBA00070265"/>
    </source>
</evidence>
<evidence type="ECO:0000256" key="19">
    <source>
        <dbReference type="RuleBase" id="RU004020"/>
    </source>
</evidence>
<evidence type="ECO:0000256" key="8">
    <source>
        <dbReference type="ARBA" id="ARBA00022782"/>
    </source>
</evidence>
<evidence type="ECO:0000256" key="18">
    <source>
        <dbReference type="ARBA" id="ARBA00079386"/>
    </source>
</evidence>
<comment type="subcellular location">
    <subcellularLocation>
        <location evidence="2">Chromosome</location>
    </subcellularLocation>
    <subcellularLocation>
        <location evidence="1">Nucleus</location>
    </subcellularLocation>
</comment>
<dbReference type="GO" id="GO:0030154">
    <property type="term" value="P:cell differentiation"/>
    <property type="evidence" value="ECO:0007669"/>
    <property type="project" value="UniProtKB-KW"/>
</dbReference>
<keyword evidence="9" id="KW-0744">Spermatogenesis</keyword>
<keyword evidence="7" id="KW-0597">Phosphoprotein</keyword>
<dbReference type="Ensembl" id="ENSHHUT00000007749.1">
    <property type="protein sequence ID" value="ENSHHUP00000007521.1"/>
    <property type="gene ID" value="ENSHHUG00000004633.1"/>
</dbReference>
<comment type="function">
    <text evidence="16">DNA-binding transcription factor that is essential for male fertility, spermatogenesis and meiotic prophase progression in spermatocytes under non-stress conditions. Positvely and negatively regulates gene expression to ensure progression of meiotic prophase beyond pachytene stage in spermatocytes. Plays a role in male germline meiotic sex chromosome remodeling and silencing through regulation of SMARCA4.</text>
</comment>
<evidence type="ECO:0000256" key="4">
    <source>
        <dbReference type="ARBA" id="ARBA00011182"/>
    </source>
</evidence>
<dbReference type="SMART" id="SM00415">
    <property type="entry name" value="HSF"/>
    <property type="match status" value="1"/>
</dbReference>
<evidence type="ECO:0000256" key="10">
    <source>
        <dbReference type="ARBA" id="ARBA00023015"/>
    </source>
</evidence>
<evidence type="ECO:0000256" key="6">
    <source>
        <dbReference type="ARBA" id="ARBA00022491"/>
    </source>
</evidence>
<dbReference type="GO" id="GO:0005634">
    <property type="term" value="C:nucleus"/>
    <property type="evidence" value="ECO:0007669"/>
    <property type="project" value="UniProtKB-SubCell"/>
</dbReference>
<dbReference type="InterPro" id="IPR036388">
    <property type="entry name" value="WH-like_DNA-bd_sf"/>
</dbReference>
<evidence type="ECO:0000256" key="5">
    <source>
        <dbReference type="ARBA" id="ARBA00022454"/>
    </source>
</evidence>
<dbReference type="GO" id="GO:0007283">
    <property type="term" value="P:spermatogenesis"/>
    <property type="evidence" value="ECO:0007669"/>
    <property type="project" value="UniProtKB-KW"/>
</dbReference>
<sequence>MRPTFIFVCFPTKIYMLKSPLLPAISSSTLNLELHFHQNVGLLVPGENMELEEERLTIPINPNNFPAKLWRLVNNPKNRSIRWDPCGVGLLIDQQLFEAELLSPQKQTFDTNDLFKTTNFTSFNRQLNLYGFRKVVHGPGGSEKNDVSSPMDGIKHHFHNPNFKQDHPELLVNLKRLTSKNKAKMEAGLEVNCRPPANRFHRLMANGDGCEEKVKVDKRGSMFVGQVKRPSPYQQYYQSRTQPMKDYDRTPIPPRGWIMGHGDAPSPTTFYTDKGIPISVIHRFPSDTSCTVQSSPTTVHIQQGSQSLANSLIPHHAQYRPGFYSPASVCQCCPPGSMDSDCHSAHQTTPSYSHYSYYQPNCPVGFLYPGNQNQDWQSSETQETKKSDVNLDTVFQLVDELHHNSPKIRMVKVETPERQQLVLSTCTSSGPQPTSTIHSSPHTVIVSSQLDSSFNSSPVTPRGPIIIAVPGNAPPQGIASIVGGPAAEQPVKREDQPVSVDAYQKCPEEASEYITKVKEIQVVNAEVCSVLHDVTVCSLSLENHHQTSN</sequence>
<dbReference type="InterPro" id="IPR036390">
    <property type="entry name" value="WH_DNA-bd_sf"/>
</dbReference>
<evidence type="ECO:0000313" key="21">
    <source>
        <dbReference type="Ensembl" id="ENSHHUP00000007521.1"/>
    </source>
</evidence>
<evidence type="ECO:0000259" key="20">
    <source>
        <dbReference type="SMART" id="SM00415"/>
    </source>
</evidence>
<evidence type="ECO:0000256" key="13">
    <source>
        <dbReference type="ARBA" id="ARBA00023163"/>
    </source>
</evidence>
<keyword evidence="12" id="KW-0010">Activator</keyword>
<evidence type="ECO:0000313" key="22">
    <source>
        <dbReference type="Proteomes" id="UP000314982"/>
    </source>
</evidence>
<reference evidence="21" key="3">
    <citation type="submission" date="2025-09" db="UniProtKB">
        <authorList>
            <consortium name="Ensembl"/>
        </authorList>
    </citation>
    <scope>IDENTIFICATION</scope>
</reference>
<keyword evidence="10" id="KW-0805">Transcription regulation</keyword>
<keyword evidence="15" id="KW-0469">Meiosis</keyword>
<keyword evidence="11" id="KW-0238">DNA-binding</keyword>
<reference evidence="21" key="2">
    <citation type="submission" date="2025-08" db="UniProtKB">
        <authorList>
            <consortium name="Ensembl"/>
        </authorList>
    </citation>
    <scope>IDENTIFICATION</scope>
</reference>
<evidence type="ECO:0000256" key="7">
    <source>
        <dbReference type="ARBA" id="ARBA00022553"/>
    </source>
</evidence>
<evidence type="ECO:0000256" key="16">
    <source>
        <dbReference type="ARBA" id="ARBA00054015"/>
    </source>
</evidence>
<dbReference type="GO" id="GO:0003700">
    <property type="term" value="F:DNA-binding transcription factor activity"/>
    <property type="evidence" value="ECO:0007669"/>
    <property type="project" value="InterPro"/>
</dbReference>
<dbReference type="AlphaFoldDB" id="A0A4W5K684"/>
<keyword evidence="22" id="KW-1185">Reference proteome</keyword>
<dbReference type="FunFam" id="1.10.10.10:FF:000531">
    <property type="entry name" value="Heat shock transcription factor 5"/>
    <property type="match status" value="1"/>
</dbReference>
<organism evidence="21 22">
    <name type="scientific">Hucho hucho</name>
    <name type="common">huchen</name>
    <dbReference type="NCBI Taxonomy" id="62062"/>
    <lineage>
        <taxon>Eukaryota</taxon>
        <taxon>Metazoa</taxon>
        <taxon>Chordata</taxon>
        <taxon>Craniata</taxon>
        <taxon>Vertebrata</taxon>
        <taxon>Euteleostomi</taxon>
        <taxon>Actinopterygii</taxon>
        <taxon>Neopterygii</taxon>
        <taxon>Teleostei</taxon>
        <taxon>Protacanthopterygii</taxon>
        <taxon>Salmoniformes</taxon>
        <taxon>Salmonidae</taxon>
        <taxon>Salmoninae</taxon>
        <taxon>Hucho</taxon>
    </lineage>
</organism>
<evidence type="ECO:0000256" key="2">
    <source>
        <dbReference type="ARBA" id="ARBA00004286"/>
    </source>
</evidence>
<dbReference type="InterPro" id="IPR000232">
    <property type="entry name" value="HSF_DNA-bd"/>
</dbReference>
<dbReference type="Proteomes" id="UP000314982">
    <property type="component" value="Unassembled WGS sequence"/>
</dbReference>
<dbReference type="GO" id="GO:0043565">
    <property type="term" value="F:sequence-specific DNA binding"/>
    <property type="evidence" value="ECO:0007669"/>
    <property type="project" value="InterPro"/>
</dbReference>
<dbReference type="GO" id="GO:0005694">
    <property type="term" value="C:chromosome"/>
    <property type="evidence" value="ECO:0007669"/>
    <property type="project" value="UniProtKB-SubCell"/>
</dbReference>
<dbReference type="Gene3D" id="1.10.10.10">
    <property type="entry name" value="Winged helix-like DNA-binding domain superfamily/Winged helix DNA-binding domain"/>
    <property type="match status" value="1"/>
</dbReference>
<dbReference type="SUPFAM" id="SSF46785">
    <property type="entry name" value="Winged helix' DNA-binding domain"/>
    <property type="match status" value="1"/>
</dbReference>
<feature type="domain" description="HSF-type DNA-binding" evidence="20">
    <location>
        <begin position="61"/>
        <end position="177"/>
    </location>
</feature>
<evidence type="ECO:0000256" key="15">
    <source>
        <dbReference type="ARBA" id="ARBA00023254"/>
    </source>
</evidence>
<evidence type="ECO:0000256" key="9">
    <source>
        <dbReference type="ARBA" id="ARBA00022871"/>
    </source>
</evidence>
<reference evidence="22" key="1">
    <citation type="submission" date="2018-06" db="EMBL/GenBank/DDBJ databases">
        <title>Genome assembly of Danube salmon.</title>
        <authorList>
            <person name="Macqueen D.J."/>
            <person name="Gundappa M.K."/>
        </authorList>
    </citation>
    <scope>NUCLEOTIDE SEQUENCE [LARGE SCALE GENOMIC DNA]</scope>
</reference>
<comment type="similarity">
    <text evidence="3 19">Belongs to the HSF family.</text>
</comment>
<dbReference type="GeneTree" id="ENSGT00510000048674"/>
<dbReference type="GO" id="GO:0051321">
    <property type="term" value="P:meiotic cell cycle"/>
    <property type="evidence" value="ECO:0007669"/>
    <property type="project" value="UniProtKB-KW"/>
</dbReference>
<keyword evidence="13" id="KW-0804">Transcription</keyword>
<proteinExistence type="inferred from homology"/>
<evidence type="ECO:0000256" key="1">
    <source>
        <dbReference type="ARBA" id="ARBA00004123"/>
    </source>
</evidence>
<keyword evidence="6" id="KW-0678">Repressor</keyword>
<dbReference type="STRING" id="62062.ENSHHUP00000007521"/>
<dbReference type="Pfam" id="PF00447">
    <property type="entry name" value="HSF_DNA-bind"/>
    <property type="match status" value="1"/>
</dbReference>
<dbReference type="PANTHER" id="PTHR10015">
    <property type="entry name" value="HEAT SHOCK TRANSCRIPTION FACTOR"/>
    <property type="match status" value="1"/>
</dbReference>